<feature type="transmembrane region" description="Helical" evidence="1">
    <location>
        <begin position="91"/>
        <end position="108"/>
    </location>
</feature>
<sequence>MKRRQKIRYIVLGILLLVVWSTQAISVMGEFYARSVYPVISLCLSSFSRLFPFAIGDLFIFLSIIGVIAYPIYGRIKKQPWKKIVLRDGEYLLWIYVWFYLAWGLNYSQKNFYERTHIPYVAYTPDKFKAFVEEYIRHLNNSYVPITGIDKNRVCKEAVKGYKQISDTLGIHRPPYDSPRAKTMLFTPLISMVGVSGSMGPFFCEFTLNGDLPPSQYPATYTHELAHLLGITSEAEANFYAYEVCTRSQVESIRFSGYFSILSHVLGNARRLLTEEEYTELFNRIRPEIIELARSNQTYWMAKYSPLIGNIQNWIYDLYLKGNKIESGRKNYSEVIGLLISYHASRAEEKSSGK</sequence>
<dbReference type="InterPro" id="IPR024294">
    <property type="entry name" value="DUF3810"/>
</dbReference>
<dbReference type="Pfam" id="PF12725">
    <property type="entry name" value="DUF3810"/>
    <property type="match status" value="1"/>
</dbReference>
<gene>
    <name evidence="2" type="ORF">F3F73_00465</name>
</gene>
<keyword evidence="1" id="KW-1133">Transmembrane helix</keyword>
<keyword evidence="1" id="KW-0812">Transmembrane</keyword>
<name>A0A7J4XNW5_9BACE</name>
<dbReference type="EMBL" id="VWMK01000001">
    <property type="protein sequence ID" value="KAA3770461.1"/>
    <property type="molecule type" value="Genomic_DNA"/>
</dbReference>
<keyword evidence="1" id="KW-0472">Membrane</keyword>
<evidence type="ECO:0000313" key="2">
    <source>
        <dbReference type="EMBL" id="KAA3770461.1"/>
    </source>
</evidence>
<organism evidence="2 3">
    <name type="scientific">Bacteroides salyersiae</name>
    <dbReference type="NCBI Taxonomy" id="291644"/>
    <lineage>
        <taxon>Bacteria</taxon>
        <taxon>Pseudomonadati</taxon>
        <taxon>Bacteroidota</taxon>
        <taxon>Bacteroidia</taxon>
        <taxon>Bacteroidales</taxon>
        <taxon>Bacteroidaceae</taxon>
        <taxon>Bacteroides</taxon>
    </lineage>
</organism>
<comment type="caution">
    <text evidence="2">The sequence shown here is derived from an EMBL/GenBank/DDBJ whole genome shotgun (WGS) entry which is preliminary data.</text>
</comment>
<reference evidence="2 3" key="1">
    <citation type="journal article" date="2019" name="Nat. Med.">
        <title>A library of human gut bacterial isolates paired with longitudinal multiomics data enables mechanistic microbiome research.</title>
        <authorList>
            <person name="Poyet M."/>
            <person name="Groussin M."/>
            <person name="Gibbons S.M."/>
            <person name="Avila-Pacheco J."/>
            <person name="Jiang X."/>
            <person name="Kearney S.M."/>
            <person name="Perrotta A.R."/>
            <person name="Berdy B."/>
            <person name="Zhao S."/>
            <person name="Lieberman T.D."/>
            <person name="Swanson P.K."/>
            <person name="Smith M."/>
            <person name="Roesemann S."/>
            <person name="Alexander J.E."/>
            <person name="Rich S.A."/>
            <person name="Livny J."/>
            <person name="Vlamakis H."/>
            <person name="Clish C."/>
            <person name="Bullock K."/>
            <person name="Deik A."/>
            <person name="Scott J."/>
            <person name="Pierce K.A."/>
            <person name="Xavier R.J."/>
            <person name="Alm E.J."/>
        </authorList>
    </citation>
    <scope>NUCLEOTIDE SEQUENCE [LARGE SCALE GENOMIC DNA]</scope>
    <source>
        <strain evidence="2 3">BIOML-A10</strain>
    </source>
</reference>
<feature type="transmembrane region" description="Helical" evidence="1">
    <location>
        <begin position="50"/>
        <end position="70"/>
    </location>
</feature>
<dbReference type="RefSeq" id="WP_130058013.1">
    <property type="nucleotide sequence ID" value="NZ_JADNPJ010000001.1"/>
</dbReference>
<accession>A0A7J4XNW5</accession>
<proteinExistence type="predicted"/>
<evidence type="ECO:0000256" key="1">
    <source>
        <dbReference type="SAM" id="Phobius"/>
    </source>
</evidence>
<protein>
    <submittedName>
        <fullName evidence="2">DUF3810 domain-containing protein</fullName>
    </submittedName>
</protein>
<dbReference type="AlphaFoldDB" id="A0A7J4XNW5"/>
<dbReference type="Proteomes" id="UP000422221">
    <property type="component" value="Unassembled WGS sequence"/>
</dbReference>
<evidence type="ECO:0000313" key="3">
    <source>
        <dbReference type="Proteomes" id="UP000422221"/>
    </source>
</evidence>